<evidence type="ECO:0000256" key="3">
    <source>
        <dbReference type="SAM" id="Phobius"/>
    </source>
</evidence>
<keyword evidence="3" id="KW-1133">Transmembrane helix</keyword>
<dbReference type="RefSeq" id="WP_377367740.1">
    <property type="nucleotide sequence ID" value="NZ_JAOTJD010000004.1"/>
</dbReference>
<gene>
    <name evidence="4" type="ORF">OCL97_03820</name>
</gene>
<proteinExistence type="inferred from homology"/>
<dbReference type="PRINTS" id="PR01805">
    <property type="entry name" value="VACJLIPOPROT"/>
</dbReference>
<dbReference type="InterPro" id="IPR007428">
    <property type="entry name" value="MlaA"/>
</dbReference>
<organism evidence="4 5">
    <name type="scientific">Phenylobacterium ferrooxidans</name>
    <dbReference type="NCBI Taxonomy" id="2982689"/>
    <lineage>
        <taxon>Bacteria</taxon>
        <taxon>Pseudomonadati</taxon>
        <taxon>Pseudomonadota</taxon>
        <taxon>Alphaproteobacteria</taxon>
        <taxon>Caulobacterales</taxon>
        <taxon>Caulobacteraceae</taxon>
        <taxon>Phenylobacterium</taxon>
    </lineage>
</organism>
<keyword evidence="3" id="KW-0812">Transmembrane</keyword>
<dbReference type="Pfam" id="PF04333">
    <property type="entry name" value="MlaA"/>
    <property type="match status" value="1"/>
</dbReference>
<sequence>MVVKRDIVEARPSGDRPRAGAALIVALGLTLSVALGGAAWTQAVEESAALEDSMALEAAPAPLAPTPAQKDPWRGFNRGSYAFNGFLDRALVGPIARAYMKITPSPVRRGLARVVDNLREPSTVLNAGLQGRPKRAVAAGARFVINSTVGVLGVFDVASRVGLERSRADFGQTLGRYGLDAGPYLYLPLVGPLTLRDGFGQVVDALTDPISLATGGLGSDFGAGRLGVTALDYRSSADATLEAIAQDATDPYATIQSAYLQNRESVVREATGAVEILPDFETPPDIPAPAETVAETVALAAYGVSEPIY</sequence>
<name>A0ABW6CMH0_9CAUL</name>
<keyword evidence="3" id="KW-0472">Membrane</keyword>
<feature type="transmembrane region" description="Helical" evidence="3">
    <location>
        <begin position="21"/>
        <end position="40"/>
    </location>
</feature>
<keyword evidence="5" id="KW-1185">Reference proteome</keyword>
<evidence type="ECO:0000313" key="4">
    <source>
        <dbReference type="EMBL" id="MFD3263092.1"/>
    </source>
</evidence>
<dbReference type="PANTHER" id="PTHR30035">
    <property type="entry name" value="LIPOPROTEIN VACJ-RELATED"/>
    <property type="match status" value="1"/>
</dbReference>
<comment type="caution">
    <text evidence="4">The sequence shown here is derived from an EMBL/GenBank/DDBJ whole genome shotgun (WGS) entry which is preliminary data.</text>
</comment>
<dbReference type="Proteomes" id="UP001598130">
    <property type="component" value="Unassembled WGS sequence"/>
</dbReference>
<evidence type="ECO:0000256" key="2">
    <source>
        <dbReference type="ARBA" id="ARBA00022729"/>
    </source>
</evidence>
<dbReference type="EMBL" id="JAOTJD010000004">
    <property type="protein sequence ID" value="MFD3263092.1"/>
    <property type="molecule type" value="Genomic_DNA"/>
</dbReference>
<reference evidence="4 5" key="1">
    <citation type="submission" date="2022-09" db="EMBL/GenBank/DDBJ databases">
        <title>New species of Phenylobacterium.</title>
        <authorList>
            <person name="Mieszkin S."/>
        </authorList>
    </citation>
    <scope>NUCLEOTIDE SEQUENCE [LARGE SCALE GENOMIC DNA]</scope>
    <source>
        <strain evidence="4 5">HK31-G</strain>
    </source>
</reference>
<comment type="similarity">
    <text evidence="1">Belongs to the MlaA family.</text>
</comment>
<protein>
    <submittedName>
        <fullName evidence="4">VacJ family lipoprotein</fullName>
    </submittedName>
</protein>
<accession>A0ABW6CMH0</accession>
<dbReference type="PANTHER" id="PTHR30035:SF3">
    <property type="entry name" value="INTERMEMBRANE PHOSPHOLIPID TRANSPORT SYSTEM LIPOPROTEIN MLAA"/>
    <property type="match status" value="1"/>
</dbReference>
<keyword evidence="2" id="KW-0732">Signal</keyword>
<evidence type="ECO:0000256" key="1">
    <source>
        <dbReference type="ARBA" id="ARBA00010634"/>
    </source>
</evidence>
<keyword evidence="4" id="KW-0449">Lipoprotein</keyword>
<evidence type="ECO:0000313" key="5">
    <source>
        <dbReference type="Proteomes" id="UP001598130"/>
    </source>
</evidence>